<dbReference type="NCBIfam" id="TIGR00669">
    <property type="entry name" value="asnA"/>
    <property type="match status" value="1"/>
</dbReference>
<dbReference type="PANTHER" id="PTHR30073">
    <property type="entry name" value="ASPARTATE--AMMONIA LIGASE"/>
    <property type="match status" value="1"/>
</dbReference>
<dbReference type="EC" id="6.3.1.1" evidence="7"/>
<dbReference type="OrthoDB" id="9766088at2"/>
<dbReference type="Gene3D" id="3.30.930.10">
    <property type="entry name" value="Bira Bifunctional Protein, Domain 2"/>
    <property type="match status" value="1"/>
</dbReference>
<dbReference type="InterPro" id="IPR045864">
    <property type="entry name" value="aa-tRNA-synth_II/BPL/LPL"/>
</dbReference>
<feature type="domain" description="Aminoacyl-transfer RNA synthetases class-II family profile" evidence="8">
    <location>
        <begin position="97"/>
        <end position="324"/>
    </location>
</feature>
<dbReference type="PIRSF" id="PIRSF001555">
    <property type="entry name" value="Asp_ammon_ligase"/>
    <property type="match status" value="1"/>
</dbReference>
<dbReference type="Pfam" id="PF03590">
    <property type="entry name" value="AsnA"/>
    <property type="match status" value="1"/>
</dbReference>
<evidence type="ECO:0000256" key="7">
    <source>
        <dbReference type="NCBIfam" id="TIGR00669"/>
    </source>
</evidence>
<evidence type="ECO:0000313" key="9">
    <source>
        <dbReference type="EMBL" id="TQD35387.1"/>
    </source>
</evidence>
<dbReference type="SUPFAM" id="SSF55681">
    <property type="entry name" value="Class II aaRS and biotin synthetases"/>
    <property type="match status" value="1"/>
</dbReference>
<organism evidence="9 10">
    <name type="scientific">Haloflavibacter putidus</name>
    <dbReference type="NCBI Taxonomy" id="2576776"/>
    <lineage>
        <taxon>Bacteria</taxon>
        <taxon>Pseudomonadati</taxon>
        <taxon>Bacteroidota</taxon>
        <taxon>Flavobacteriia</taxon>
        <taxon>Flavobacteriales</taxon>
        <taxon>Flavobacteriaceae</taxon>
        <taxon>Haloflavibacter</taxon>
    </lineage>
</organism>
<sequence>MKTDILTTEKQLLFSKKTFRKQLQKHLNLTQVSAPIAVLEGTGINDDLNGHERCVNFPVKALQDRKAVVVNSLAKWKRCRLKELEMQPNSGIITDMRAIRPDEDYSPIHSIYVDQWDWEKVITPEERTLASLKHTVKAIFKALRKTEEKLHKKHGIDKKLPKEITFIHAEDLLKMYPDSSPKERENKITKKFGAVFLIGIGGALSNGEPHDGRAPDYDDWSTPTLNGYSGLNGDILLWNPILKHAFEISSMGIRVSPETLMQQLKIRNQLEKQHFYYHQLLLKKVLPASIGGGIGQSRICMFLLNKKHIGEIQSSIWDTGIMEQCQKEKIDLL</sequence>
<keyword evidence="5" id="KW-0067">ATP-binding</keyword>
<dbReference type="Proteomes" id="UP000317169">
    <property type="component" value="Unassembled WGS sequence"/>
</dbReference>
<keyword evidence="6" id="KW-0061">Asparagine biosynthesis</keyword>
<reference evidence="9 10" key="1">
    <citation type="submission" date="2019-06" db="EMBL/GenBank/DDBJ databases">
        <title>Flavibacter putida gen. nov., sp. nov., a novel marine bacterium of the family Flavobacteriaceae isolated from coastal seawater.</title>
        <authorList>
            <person name="Feng X."/>
        </authorList>
    </citation>
    <scope>NUCLEOTIDE SEQUENCE [LARGE SCALE GENOMIC DNA]</scope>
    <source>
        <strain evidence="9 10">PLHSN227</strain>
    </source>
</reference>
<dbReference type="GO" id="GO:0006529">
    <property type="term" value="P:asparagine biosynthetic process"/>
    <property type="evidence" value="ECO:0007669"/>
    <property type="project" value="UniProtKB-UniRule"/>
</dbReference>
<dbReference type="AlphaFoldDB" id="A0A507ZEM4"/>
<comment type="caution">
    <text evidence="9">The sequence shown here is derived from an EMBL/GenBank/DDBJ whole genome shotgun (WGS) entry which is preliminary data.</text>
</comment>
<evidence type="ECO:0000259" key="8">
    <source>
        <dbReference type="PROSITE" id="PS50862"/>
    </source>
</evidence>
<evidence type="ECO:0000256" key="2">
    <source>
        <dbReference type="ARBA" id="ARBA00022598"/>
    </source>
</evidence>
<dbReference type="EMBL" id="VIAR01000012">
    <property type="protein sequence ID" value="TQD35387.1"/>
    <property type="molecule type" value="Genomic_DNA"/>
</dbReference>
<protein>
    <recommendedName>
        <fullName evidence="7">Aspartate--ammonia ligase</fullName>
        <ecNumber evidence="7">6.3.1.1</ecNumber>
    </recommendedName>
</protein>
<accession>A0A507ZEM4</accession>
<dbReference type="GO" id="GO:0005524">
    <property type="term" value="F:ATP binding"/>
    <property type="evidence" value="ECO:0007669"/>
    <property type="project" value="UniProtKB-KW"/>
</dbReference>
<evidence type="ECO:0000256" key="6">
    <source>
        <dbReference type="ARBA" id="ARBA00022888"/>
    </source>
</evidence>
<name>A0A507ZEM4_9FLAO</name>
<keyword evidence="10" id="KW-1185">Reference proteome</keyword>
<evidence type="ECO:0000256" key="3">
    <source>
        <dbReference type="ARBA" id="ARBA00022605"/>
    </source>
</evidence>
<dbReference type="PANTHER" id="PTHR30073:SF5">
    <property type="entry name" value="ASPARTATE--AMMONIA LIGASE"/>
    <property type="match status" value="1"/>
</dbReference>
<dbReference type="PROSITE" id="PS50862">
    <property type="entry name" value="AA_TRNA_LIGASE_II"/>
    <property type="match status" value="1"/>
</dbReference>
<evidence type="ECO:0000256" key="1">
    <source>
        <dbReference type="ARBA" id="ARBA00022490"/>
    </source>
</evidence>
<keyword evidence="4" id="KW-0547">Nucleotide-binding</keyword>
<keyword evidence="2 9" id="KW-0436">Ligase</keyword>
<proteinExistence type="predicted"/>
<dbReference type="GO" id="GO:0005829">
    <property type="term" value="C:cytosol"/>
    <property type="evidence" value="ECO:0007669"/>
    <property type="project" value="TreeGrafter"/>
</dbReference>
<evidence type="ECO:0000256" key="5">
    <source>
        <dbReference type="ARBA" id="ARBA00022840"/>
    </source>
</evidence>
<evidence type="ECO:0000256" key="4">
    <source>
        <dbReference type="ARBA" id="ARBA00022741"/>
    </source>
</evidence>
<keyword evidence="3" id="KW-0028">Amino-acid biosynthesis</keyword>
<dbReference type="GO" id="GO:0004071">
    <property type="term" value="F:aspartate-ammonia ligase activity"/>
    <property type="evidence" value="ECO:0007669"/>
    <property type="project" value="UniProtKB-UniRule"/>
</dbReference>
<dbReference type="InterPro" id="IPR004618">
    <property type="entry name" value="AsnA"/>
</dbReference>
<dbReference type="RefSeq" id="WP_141422361.1">
    <property type="nucleotide sequence ID" value="NZ_VIAR01000012.1"/>
</dbReference>
<evidence type="ECO:0000313" key="10">
    <source>
        <dbReference type="Proteomes" id="UP000317169"/>
    </source>
</evidence>
<keyword evidence="1" id="KW-0963">Cytoplasm</keyword>
<dbReference type="InterPro" id="IPR006195">
    <property type="entry name" value="aa-tRNA-synth_II"/>
</dbReference>
<gene>
    <name evidence="9" type="ORF">FKR84_10980</name>
</gene>